<gene>
    <name evidence="1" type="ORF">BJ138DRAFT_1148374</name>
</gene>
<reference evidence="1" key="1">
    <citation type="journal article" date="2021" name="New Phytol.">
        <title>Evolutionary innovations through gain and loss of genes in the ectomycorrhizal Boletales.</title>
        <authorList>
            <person name="Wu G."/>
            <person name="Miyauchi S."/>
            <person name="Morin E."/>
            <person name="Kuo A."/>
            <person name="Drula E."/>
            <person name="Varga T."/>
            <person name="Kohler A."/>
            <person name="Feng B."/>
            <person name="Cao Y."/>
            <person name="Lipzen A."/>
            <person name="Daum C."/>
            <person name="Hundley H."/>
            <person name="Pangilinan J."/>
            <person name="Johnson J."/>
            <person name="Barry K."/>
            <person name="LaButti K."/>
            <person name="Ng V."/>
            <person name="Ahrendt S."/>
            <person name="Min B."/>
            <person name="Choi I.G."/>
            <person name="Park H."/>
            <person name="Plett J.M."/>
            <person name="Magnuson J."/>
            <person name="Spatafora J.W."/>
            <person name="Nagy L.G."/>
            <person name="Henrissat B."/>
            <person name="Grigoriev I.V."/>
            <person name="Yang Z.L."/>
            <person name="Xu J."/>
            <person name="Martin F.M."/>
        </authorList>
    </citation>
    <scope>NUCLEOTIDE SEQUENCE</scope>
    <source>
        <strain evidence="1">ATCC 28755</strain>
    </source>
</reference>
<comment type="caution">
    <text evidence="1">The sequence shown here is derived from an EMBL/GenBank/DDBJ whole genome shotgun (WGS) entry which is preliminary data.</text>
</comment>
<protein>
    <submittedName>
        <fullName evidence="1">Mitochondrial carrier domain-containing protein</fullName>
    </submittedName>
</protein>
<dbReference type="Proteomes" id="UP000790377">
    <property type="component" value="Unassembled WGS sequence"/>
</dbReference>
<proteinExistence type="predicted"/>
<evidence type="ECO:0000313" key="2">
    <source>
        <dbReference type="Proteomes" id="UP000790377"/>
    </source>
</evidence>
<sequence length="222" mass="24437">MTSLTQLRAIMATSPYFTAVQQRQRLGNSSNSSVLPKLSNEGNLLAGATARVGVGFFLNPFTVLKARFESEMYAYRTLSGSLIAITRMGPHELLRGFLASSLRDAPYAGLFVVFYESIKRETSHLFPSVYATGIHSFSAASAGAIATLVTQPFDVVKTKMQVRTEDRYRGFMSTVVRTWTQRGIGGFFDGASLRLTRKVFSSAIGWAVFEGMLLFMQTKPVS</sequence>
<dbReference type="EMBL" id="MU267651">
    <property type="protein sequence ID" value="KAH7912469.1"/>
    <property type="molecule type" value="Genomic_DNA"/>
</dbReference>
<evidence type="ECO:0000313" key="1">
    <source>
        <dbReference type="EMBL" id="KAH7912469.1"/>
    </source>
</evidence>
<keyword evidence="2" id="KW-1185">Reference proteome</keyword>
<name>A0ACB8AHT7_9AGAM</name>
<accession>A0ACB8AHT7</accession>
<organism evidence="1 2">
    <name type="scientific">Hygrophoropsis aurantiaca</name>
    <dbReference type="NCBI Taxonomy" id="72124"/>
    <lineage>
        <taxon>Eukaryota</taxon>
        <taxon>Fungi</taxon>
        <taxon>Dikarya</taxon>
        <taxon>Basidiomycota</taxon>
        <taxon>Agaricomycotina</taxon>
        <taxon>Agaricomycetes</taxon>
        <taxon>Agaricomycetidae</taxon>
        <taxon>Boletales</taxon>
        <taxon>Coniophorineae</taxon>
        <taxon>Hygrophoropsidaceae</taxon>
        <taxon>Hygrophoropsis</taxon>
    </lineage>
</organism>